<evidence type="ECO:0000256" key="3">
    <source>
        <dbReference type="ARBA" id="ARBA00023163"/>
    </source>
</evidence>
<feature type="domain" description="HTH gntR-type" evidence="4">
    <location>
        <begin position="52"/>
        <end position="120"/>
    </location>
</feature>
<dbReference type="InterPro" id="IPR036390">
    <property type="entry name" value="WH_DNA-bd_sf"/>
</dbReference>
<reference evidence="6" key="1">
    <citation type="journal article" date="2019" name="Int. J. Syst. Evol. Microbiol.">
        <title>The Global Catalogue of Microorganisms (GCM) 10K type strain sequencing project: providing services to taxonomists for standard genome sequencing and annotation.</title>
        <authorList>
            <consortium name="The Broad Institute Genomics Platform"/>
            <consortium name="The Broad Institute Genome Sequencing Center for Infectious Disease"/>
            <person name="Wu L."/>
            <person name="Ma J."/>
        </authorList>
    </citation>
    <scope>NUCLEOTIDE SEQUENCE [LARGE SCALE GENOMIC DNA]</scope>
    <source>
        <strain evidence="6">JCM 1365</strain>
    </source>
</reference>
<evidence type="ECO:0000259" key="4">
    <source>
        <dbReference type="PROSITE" id="PS50949"/>
    </source>
</evidence>
<accession>A0ABQ2IE52</accession>
<name>A0ABQ2IE52_9MICO</name>
<dbReference type="EMBL" id="BMNZ01000010">
    <property type="protein sequence ID" value="GGN08457.1"/>
    <property type="molecule type" value="Genomic_DNA"/>
</dbReference>
<dbReference type="PROSITE" id="PS50949">
    <property type="entry name" value="HTH_GNTR"/>
    <property type="match status" value="1"/>
</dbReference>
<comment type="caution">
    <text evidence="5">The sequence shown here is derived from an EMBL/GenBank/DDBJ whole genome shotgun (WGS) entry which is preliminary data.</text>
</comment>
<keyword evidence="1" id="KW-0805">Transcription regulation</keyword>
<dbReference type="Gene3D" id="1.10.10.10">
    <property type="entry name" value="Winged helix-like DNA-binding domain superfamily/Winged helix DNA-binding domain"/>
    <property type="match status" value="1"/>
</dbReference>
<evidence type="ECO:0000313" key="6">
    <source>
        <dbReference type="Proteomes" id="UP000623461"/>
    </source>
</evidence>
<dbReference type="InterPro" id="IPR000524">
    <property type="entry name" value="Tscrpt_reg_HTH_GntR"/>
</dbReference>
<keyword evidence="3" id="KW-0804">Transcription</keyword>
<dbReference type="InterPro" id="IPR036388">
    <property type="entry name" value="WH-like_DNA-bd_sf"/>
</dbReference>
<keyword evidence="6" id="KW-1185">Reference proteome</keyword>
<sequence length="160" mass="16609">MLAGAPAAHPAGVQRWGVTPLTREVGVDTAARHCLTSRVTELDVAVDPASHEPPYLQLRAQVEALVRSGRLVPGDRLPTVRALAADLGLAANTVARVYKELEAAGLVETRGRAGTVVASGEHAAAAALDVLAARFVAAAREAGVRDAAAVEIVRRAQRNS</sequence>
<dbReference type="Proteomes" id="UP000623461">
    <property type="component" value="Unassembled WGS sequence"/>
</dbReference>
<evidence type="ECO:0000256" key="2">
    <source>
        <dbReference type="ARBA" id="ARBA00023125"/>
    </source>
</evidence>
<protein>
    <recommendedName>
        <fullName evidence="4">HTH gntR-type domain-containing protein</fullName>
    </recommendedName>
</protein>
<dbReference type="Pfam" id="PF00392">
    <property type="entry name" value="GntR"/>
    <property type="match status" value="1"/>
</dbReference>
<dbReference type="PANTHER" id="PTHR38445:SF9">
    <property type="entry name" value="HTH-TYPE TRANSCRIPTIONAL REPRESSOR YTRA"/>
    <property type="match status" value="1"/>
</dbReference>
<gene>
    <name evidence="5" type="ORF">GCM10009721_40360</name>
</gene>
<organism evidence="5 6">
    <name type="scientific">Terrabacter tumescens</name>
    <dbReference type="NCBI Taxonomy" id="60443"/>
    <lineage>
        <taxon>Bacteria</taxon>
        <taxon>Bacillati</taxon>
        <taxon>Actinomycetota</taxon>
        <taxon>Actinomycetes</taxon>
        <taxon>Micrococcales</taxon>
        <taxon>Intrasporangiaceae</taxon>
        <taxon>Terrabacter</taxon>
    </lineage>
</organism>
<evidence type="ECO:0000256" key="1">
    <source>
        <dbReference type="ARBA" id="ARBA00023015"/>
    </source>
</evidence>
<dbReference type="SUPFAM" id="SSF46785">
    <property type="entry name" value="Winged helix' DNA-binding domain"/>
    <property type="match status" value="1"/>
</dbReference>
<keyword evidence="2" id="KW-0238">DNA-binding</keyword>
<dbReference type="SMART" id="SM00345">
    <property type="entry name" value="HTH_GNTR"/>
    <property type="match status" value="1"/>
</dbReference>
<dbReference type="PANTHER" id="PTHR38445">
    <property type="entry name" value="HTH-TYPE TRANSCRIPTIONAL REPRESSOR YTRA"/>
    <property type="match status" value="1"/>
</dbReference>
<proteinExistence type="predicted"/>
<evidence type="ECO:0000313" key="5">
    <source>
        <dbReference type="EMBL" id="GGN08457.1"/>
    </source>
</evidence>